<dbReference type="PANTHER" id="PTHR43413">
    <property type="entry name" value="TRANSCRIPTIONAL REGULATOR, ASNC FAMILY"/>
    <property type="match status" value="1"/>
</dbReference>
<protein>
    <submittedName>
        <fullName evidence="6">Transcriptional regulator AsnC</fullName>
    </submittedName>
</protein>
<evidence type="ECO:0000256" key="4">
    <source>
        <dbReference type="SAM" id="MobiDB-lite"/>
    </source>
</evidence>
<dbReference type="PRINTS" id="PR00033">
    <property type="entry name" value="HTHASNC"/>
</dbReference>
<dbReference type="InterPro" id="IPR019887">
    <property type="entry name" value="Tscrpt_reg_AsnC/Lrp_C"/>
</dbReference>
<dbReference type="FunFam" id="3.30.70.920:FF:000002">
    <property type="entry name" value="Transcriptional regulator AsnC"/>
    <property type="match status" value="1"/>
</dbReference>
<dbReference type="Gene3D" id="1.10.10.10">
    <property type="entry name" value="Winged helix-like DNA-binding domain superfamily/Winged helix DNA-binding domain"/>
    <property type="match status" value="1"/>
</dbReference>
<dbReference type="EMBL" id="BA000031">
    <property type="protein sequence ID" value="BAC58334.1"/>
    <property type="molecule type" value="Genomic_DNA"/>
</dbReference>
<keyword evidence="2" id="KW-0238">DNA-binding</keyword>
<dbReference type="CDD" id="cd00090">
    <property type="entry name" value="HTH_ARSR"/>
    <property type="match status" value="1"/>
</dbReference>
<evidence type="ECO:0000313" key="7">
    <source>
        <dbReference type="Proteomes" id="UP000002493"/>
    </source>
</evidence>
<dbReference type="eggNOG" id="COG1522">
    <property type="taxonomic scope" value="Bacteria"/>
</dbReference>
<dbReference type="InterPro" id="IPR036388">
    <property type="entry name" value="WH-like_DNA-bd_sf"/>
</dbReference>
<sequence length="206" mass="23195">MHSRRRRPKSENAAHSLHSIGVNPQLPLPNLVNRVRCEYKRDVTLIPNGNNSMNASLPKLDDLDRAILKTLMADARTPYAEMAKQFDVSPATIHVRIEKMKSADIIEGTEVIVNTKKLGYDVCCFIGINLNAARDYHSALEKLNALDEVVEAYYTTGAYNIFVKLMCKSIEELQFVLIDKLQAIDEVQSTETLISLQNPINRNVNP</sequence>
<dbReference type="InterPro" id="IPR036390">
    <property type="entry name" value="WH_DNA-bd_sf"/>
</dbReference>
<reference evidence="6 7" key="1">
    <citation type="journal article" date="2003" name="Lancet">
        <title>Genome sequence of Vibrio parahaemolyticus: a pathogenic mechanism distinct from that of V. cholerae.</title>
        <authorList>
            <person name="Makino K."/>
            <person name="Oshima K."/>
            <person name="Kurokawa K."/>
            <person name="Yokoyama K."/>
            <person name="Uda T."/>
            <person name="Tagomori K."/>
            <person name="Iijima Y."/>
            <person name="Najima M."/>
            <person name="Nakano M."/>
            <person name="Yamashita A."/>
            <person name="Kubota Y."/>
            <person name="Kimura S."/>
            <person name="Yasunaga T."/>
            <person name="Honda T."/>
            <person name="Shinagawa H."/>
            <person name="Hattori M."/>
            <person name="Iida T."/>
        </authorList>
    </citation>
    <scope>NUCLEOTIDE SEQUENCE [LARGE SCALE GENOMIC DNA]</scope>
    <source>
        <strain evidence="7">RIMD 2210633</strain>
    </source>
</reference>
<dbReference type="InterPro" id="IPR050684">
    <property type="entry name" value="HTH-Siroheme_Decarb"/>
</dbReference>
<accession>Q87TJ8</accession>
<evidence type="ECO:0000256" key="3">
    <source>
        <dbReference type="ARBA" id="ARBA00023163"/>
    </source>
</evidence>
<dbReference type="SUPFAM" id="SSF54909">
    <property type="entry name" value="Dimeric alpha+beta barrel"/>
    <property type="match status" value="1"/>
</dbReference>
<dbReference type="InterPro" id="IPR011991">
    <property type="entry name" value="ArsR-like_HTH"/>
</dbReference>
<dbReference type="NCBIfam" id="NF008384">
    <property type="entry name" value="PRK11179.1"/>
    <property type="match status" value="1"/>
</dbReference>
<dbReference type="PANTHER" id="PTHR43413:SF6">
    <property type="entry name" value="REGULATORY PROTEIN ASNC"/>
    <property type="match status" value="1"/>
</dbReference>
<dbReference type="GO" id="GO:0043565">
    <property type="term" value="F:sequence-specific DNA binding"/>
    <property type="evidence" value="ECO:0007669"/>
    <property type="project" value="InterPro"/>
</dbReference>
<keyword evidence="3" id="KW-0804">Transcription</keyword>
<dbReference type="Pfam" id="PF01037">
    <property type="entry name" value="AsnC_trans_reg"/>
    <property type="match status" value="1"/>
</dbReference>
<dbReference type="HOGENOM" id="CLU_091233_5_0_6"/>
<evidence type="ECO:0000256" key="2">
    <source>
        <dbReference type="ARBA" id="ARBA00023125"/>
    </source>
</evidence>
<dbReference type="SUPFAM" id="SSF46785">
    <property type="entry name" value="Winged helix' DNA-binding domain"/>
    <property type="match status" value="1"/>
</dbReference>
<dbReference type="InterPro" id="IPR019888">
    <property type="entry name" value="Tscrpt_reg_AsnC-like"/>
</dbReference>
<keyword evidence="1" id="KW-0805">Transcription regulation</keyword>
<dbReference type="InterPro" id="IPR000485">
    <property type="entry name" value="AsnC-type_HTH_dom"/>
</dbReference>
<feature type="domain" description="HTH asnC-type" evidence="5">
    <location>
        <begin position="60"/>
        <end position="121"/>
    </location>
</feature>
<dbReference type="PATRIC" id="fig|223926.6.peg.67"/>
<feature type="region of interest" description="Disordered" evidence="4">
    <location>
        <begin position="1"/>
        <end position="21"/>
    </location>
</feature>
<dbReference type="GO" id="GO:0006355">
    <property type="term" value="P:regulation of DNA-templated transcription"/>
    <property type="evidence" value="ECO:0007669"/>
    <property type="project" value="UniProtKB-ARBA"/>
</dbReference>
<evidence type="ECO:0000256" key="1">
    <source>
        <dbReference type="ARBA" id="ARBA00023015"/>
    </source>
</evidence>
<evidence type="ECO:0000259" key="5">
    <source>
        <dbReference type="PROSITE" id="PS50956"/>
    </source>
</evidence>
<evidence type="ECO:0000313" key="6">
    <source>
        <dbReference type="EMBL" id="BAC58334.1"/>
    </source>
</evidence>
<dbReference type="SMART" id="SM00344">
    <property type="entry name" value="HTH_ASNC"/>
    <property type="match status" value="1"/>
</dbReference>
<name>Q87TJ8_VIBPA</name>
<proteinExistence type="predicted"/>
<dbReference type="KEGG" id="vpa:VP0072"/>
<gene>
    <name evidence="6" type="ordered locus">VP0072</name>
</gene>
<dbReference type="InterPro" id="IPR011008">
    <property type="entry name" value="Dimeric_a/b-barrel"/>
</dbReference>
<dbReference type="Pfam" id="PF13404">
    <property type="entry name" value="HTH_AsnC-type"/>
    <property type="match status" value="1"/>
</dbReference>
<dbReference type="PROSITE" id="PS50956">
    <property type="entry name" value="HTH_ASNC_2"/>
    <property type="match status" value="1"/>
</dbReference>
<dbReference type="Proteomes" id="UP000002493">
    <property type="component" value="Chromosome 1"/>
</dbReference>
<dbReference type="AlphaFoldDB" id="Q87TJ8"/>
<dbReference type="Gene3D" id="3.30.70.920">
    <property type="match status" value="1"/>
</dbReference>
<organism evidence="6 7">
    <name type="scientific">Vibrio parahaemolyticus serotype O3:K6 (strain RIMD 2210633)</name>
    <dbReference type="NCBI Taxonomy" id="223926"/>
    <lineage>
        <taxon>Bacteria</taxon>
        <taxon>Pseudomonadati</taxon>
        <taxon>Pseudomonadota</taxon>
        <taxon>Gammaproteobacteria</taxon>
        <taxon>Vibrionales</taxon>
        <taxon>Vibrionaceae</taxon>
        <taxon>Vibrio</taxon>
    </lineage>
</organism>